<dbReference type="EMBL" id="CABIKM010000020">
    <property type="protein sequence ID" value="VUZ84897.1"/>
    <property type="molecule type" value="Genomic_DNA"/>
</dbReference>
<dbReference type="AlphaFoldDB" id="A0A564ZJ37"/>
<name>A0A564ZJ37_9BACT</name>
<gene>
    <name evidence="1" type="ORF">MELA_01272</name>
</gene>
<dbReference type="InterPro" id="IPR036388">
    <property type="entry name" value="WH-like_DNA-bd_sf"/>
</dbReference>
<dbReference type="InterPro" id="IPR009057">
    <property type="entry name" value="Homeodomain-like_sf"/>
</dbReference>
<dbReference type="Gene3D" id="1.10.10.10">
    <property type="entry name" value="Winged helix-like DNA-binding domain superfamily/Winged helix DNA-binding domain"/>
    <property type="match status" value="1"/>
</dbReference>
<dbReference type="Proteomes" id="UP000334340">
    <property type="component" value="Unassembled WGS sequence"/>
</dbReference>
<evidence type="ECO:0000313" key="1">
    <source>
        <dbReference type="EMBL" id="VUZ84897.1"/>
    </source>
</evidence>
<evidence type="ECO:0000313" key="2">
    <source>
        <dbReference type="Proteomes" id="UP000334340"/>
    </source>
</evidence>
<proteinExistence type="predicted"/>
<evidence type="ECO:0008006" key="3">
    <source>
        <dbReference type="Google" id="ProtNLM"/>
    </source>
</evidence>
<accession>A0A564ZJ37</accession>
<keyword evidence="2" id="KW-1185">Reference proteome</keyword>
<organism evidence="1 2">
    <name type="scientific">Candidatus Methylomirabilis lanthanidiphila</name>
    <dbReference type="NCBI Taxonomy" id="2211376"/>
    <lineage>
        <taxon>Bacteria</taxon>
        <taxon>Candidatus Methylomirabilota</taxon>
        <taxon>Candidatus Methylomirabilia</taxon>
        <taxon>Candidatus Methylomirabilales</taxon>
        <taxon>Candidatus Methylomirabilaceae</taxon>
        <taxon>Candidatus Methylomirabilis</taxon>
    </lineage>
</organism>
<dbReference type="InterPro" id="IPR007367">
    <property type="entry name" value="DUF433"/>
</dbReference>
<dbReference type="SUPFAM" id="SSF46689">
    <property type="entry name" value="Homeodomain-like"/>
    <property type="match status" value="1"/>
</dbReference>
<sequence length="77" mass="8502">MLERIVVNPKVHFGKPCVAGTRITVQSVLELLNEGMSFSEIIQNYYPELTTDDIRACIGYAIALVAAEDIHLRSVPA</sequence>
<dbReference type="Pfam" id="PF04255">
    <property type="entry name" value="DUF433"/>
    <property type="match status" value="1"/>
</dbReference>
<dbReference type="PANTHER" id="PTHR34849:SF3">
    <property type="entry name" value="SSR2962 PROTEIN"/>
    <property type="match status" value="1"/>
</dbReference>
<protein>
    <recommendedName>
        <fullName evidence="3">Antitoxin</fullName>
    </recommendedName>
</protein>
<dbReference type="PANTHER" id="PTHR34849">
    <property type="entry name" value="SSL5025 PROTEIN"/>
    <property type="match status" value="1"/>
</dbReference>
<reference evidence="1 2" key="1">
    <citation type="submission" date="2019-07" db="EMBL/GenBank/DDBJ databases">
        <authorList>
            <person name="Cremers G."/>
        </authorList>
    </citation>
    <scope>NUCLEOTIDE SEQUENCE [LARGE SCALE GENOMIC DNA]</scope>
</reference>